<evidence type="ECO:0000313" key="3">
    <source>
        <dbReference type="EMBL" id="RHN02022.1"/>
    </source>
</evidence>
<dbReference type="Gene3D" id="1.25.40.20">
    <property type="entry name" value="Ankyrin repeat-containing domain"/>
    <property type="match status" value="1"/>
</dbReference>
<evidence type="ECO:0000313" key="1">
    <source>
        <dbReference type="EMBL" id="CUN32676.1"/>
    </source>
</evidence>
<evidence type="ECO:0000313" key="2">
    <source>
        <dbReference type="EMBL" id="RHA59934.1"/>
    </source>
</evidence>
<evidence type="ECO:0000313" key="4">
    <source>
        <dbReference type="Proteomes" id="UP000095350"/>
    </source>
</evidence>
<evidence type="ECO:0000313" key="5">
    <source>
        <dbReference type="Proteomes" id="UP000283586"/>
    </source>
</evidence>
<dbReference type="PaxDb" id="166486-ERS852572_03960"/>
<dbReference type="OrthoDB" id="2930255at2"/>
<dbReference type="InterPro" id="IPR036770">
    <property type="entry name" value="Ankyrin_rpt-contain_sf"/>
</dbReference>
<sequence>MNIEKADYGTIVKFGTLKDLHEKIKIKNDNVADIINWVDDSGISLLERSLISRKFEISKFLLDNNAKVNIVSKEGNNEFHFLAPNINCIEAVEIGKLLLSKGTSVMQKDVKYGNTAFFSLCMEAFKERSESTMNFIEKCFEQVTDVDEKNKNGFSIRKLIMERGSDELKKRLEEKYA</sequence>
<dbReference type="Proteomes" id="UP000095350">
    <property type="component" value="Unassembled WGS sequence"/>
</dbReference>
<dbReference type="EMBL" id="QSFP01000057">
    <property type="protein sequence ID" value="RHA59934.1"/>
    <property type="molecule type" value="Genomic_DNA"/>
</dbReference>
<evidence type="ECO:0000313" key="6">
    <source>
        <dbReference type="Proteomes" id="UP000284465"/>
    </source>
</evidence>
<dbReference type="Proteomes" id="UP000283586">
    <property type="component" value="Unassembled WGS sequence"/>
</dbReference>
<dbReference type="Proteomes" id="UP000284465">
    <property type="component" value="Unassembled WGS sequence"/>
</dbReference>
<reference evidence="1 4" key="1">
    <citation type="submission" date="2015-09" db="EMBL/GenBank/DDBJ databases">
        <authorList>
            <consortium name="Pathogen Informatics"/>
        </authorList>
    </citation>
    <scope>NUCLEOTIDE SEQUENCE [LARGE SCALE GENOMIC DNA]</scope>
    <source>
        <strain evidence="1 4">2789STDY5834960</strain>
    </source>
</reference>
<accession>A0A173W1E1</accession>
<dbReference type="RefSeq" id="WP_055196177.1">
    <property type="nucleotide sequence ID" value="NZ_CABIYH010000072.1"/>
</dbReference>
<protein>
    <submittedName>
        <fullName evidence="2">Ankyrin repeat domain-containing protein</fullName>
    </submittedName>
    <submittedName>
        <fullName evidence="1">Ankyrin repeats (3 copies)</fullName>
    </submittedName>
</protein>
<dbReference type="SUPFAM" id="SSF48403">
    <property type="entry name" value="Ankyrin repeat"/>
    <property type="match status" value="1"/>
</dbReference>
<name>A0A173W1E1_9FIRM</name>
<dbReference type="AlphaFoldDB" id="A0A173W1E1"/>
<proteinExistence type="predicted"/>
<organism evidence="1 4">
    <name type="scientific">Roseburia intestinalis</name>
    <dbReference type="NCBI Taxonomy" id="166486"/>
    <lineage>
        <taxon>Bacteria</taxon>
        <taxon>Bacillati</taxon>
        <taxon>Bacillota</taxon>
        <taxon>Clostridia</taxon>
        <taxon>Lachnospirales</taxon>
        <taxon>Lachnospiraceae</taxon>
        <taxon>Roseburia</taxon>
    </lineage>
</organism>
<dbReference type="STRING" id="166486.ERS852572_03960"/>
<gene>
    <name evidence="2" type="ORF">DW927_20270</name>
    <name evidence="3" type="ORF">DWZ31_19615</name>
    <name evidence="1" type="ORF">ERS852572_03960</name>
</gene>
<dbReference type="EMBL" id="QRQN01000056">
    <property type="protein sequence ID" value="RHN02022.1"/>
    <property type="molecule type" value="Genomic_DNA"/>
</dbReference>
<dbReference type="EMBL" id="CYXZ01000072">
    <property type="protein sequence ID" value="CUN32676.1"/>
    <property type="molecule type" value="Genomic_DNA"/>
</dbReference>
<reference evidence="5 6" key="2">
    <citation type="submission" date="2018-08" db="EMBL/GenBank/DDBJ databases">
        <title>A genome reference for cultivated species of the human gut microbiota.</title>
        <authorList>
            <person name="Zou Y."/>
            <person name="Xue W."/>
            <person name="Luo G."/>
        </authorList>
    </citation>
    <scope>NUCLEOTIDE SEQUENCE [LARGE SCALE GENOMIC DNA]</scope>
    <source>
        <strain evidence="3 5">AF31-21AC</strain>
        <strain evidence="2 6">AM43-11</strain>
    </source>
</reference>